<dbReference type="EMBL" id="JAAXOQ010000004">
    <property type="protein sequence ID" value="NKY17634.1"/>
    <property type="molecule type" value="Genomic_DNA"/>
</dbReference>
<dbReference type="InterPro" id="IPR018713">
    <property type="entry name" value="MPAB/Lcp_cat_dom"/>
</dbReference>
<name>A0A846WXL9_9ACTN</name>
<dbReference type="PANTHER" id="PTHR37539:SF1">
    <property type="entry name" value="ER-BOUND OXYGENASE MPAB_MPAB'_RUBBER OXYGENASE CATALYTIC DOMAIN-CONTAINING PROTEIN"/>
    <property type="match status" value="1"/>
</dbReference>
<organism evidence="2 3">
    <name type="scientific">Tsukamurella spumae</name>
    <dbReference type="NCBI Taxonomy" id="44753"/>
    <lineage>
        <taxon>Bacteria</taxon>
        <taxon>Bacillati</taxon>
        <taxon>Actinomycetota</taxon>
        <taxon>Actinomycetes</taxon>
        <taxon>Mycobacteriales</taxon>
        <taxon>Tsukamurellaceae</taxon>
        <taxon>Tsukamurella</taxon>
    </lineage>
</organism>
<accession>A0A846WXL9</accession>
<sequence>MIERDIEGLDQRRDDAGASARIRRVVLRLTGFDLYPAEDLVADYRRLLTTGDPVAERFVDETFLGPLGPERSRDLLNRALESSVDDLPDAPESMRALFSEFEQVPSWVDPALIEEGAAVWRRWGYALGAVGNAGTMDTYTEGSLAVPLSLSGGYAGDSALNRYLETSRWWIEVCRPGAVMTPGSLGRRISMQVRVMHVSVRRRVADHPEWDAQRWGLPISQAEMMLTLLGGSVGPALGLYAVGYLTSAHEIRAVLHFNRYLGYLVGMHWDRFPTTVADGLRLLYLFNATRSYDAGSAGTELVESFVPAFAPRAGQGPADRLRAGLHLRMQAGYSRLFMLPWNRRKYRMPSSALGLCLLLARAPAIVALEVARRISPAADAAWQRASVRAWDRWQRWALSNKSERFAAATPLRR</sequence>
<keyword evidence="3" id="KW-1185">Reference proteome</keyword>
<dbReference type="PANTHER" id="PTHR37539">
    <property type="entry name" value="SECRETED PROTEIN-RELATED"/>
    <property type="match status" value="1"/>
</dbReference>
<reference evidence="2 3" key="1">
    <citation type="submission" date="2020-04" db="EMBL/GenBank/DDBJ databases">
        <title>MicrobeNet Type strains.</title>
        <authorList>
            <person name="Nicholson A.C."/>
        </authorList>
    </citation>
    <scope>NUCLEOTIDE SEQUENCE [LARGE SCALE GENOMIC DNA]</scope>
    <source>
        <strain evidence="2 3">DSM 44113</strain>
    </source>
</reference>
<dbReference type="Proteomes" id="UP000582646">
    <property type="component" value="Unassembled WGS sequence"/>
</dbReference>
<proteinExistence type="predicted"/>
<dbReference type="AlphaFoldDB" id="A0A846WXL9"/>
<protein>
    <submittedName>
        <fullName evidence="2">DUF2236 domain-containing protein</fullName>
    </submittedName>
</protein>
<evidence type="ECO:0000313" key="2">
    <source>
        <dbReference type="EMBL" id="NKY17634.1"/>
    </source>
</evidence>
<gene>
    <name evidence="2" type="ORF">HF999_04510</name>
</gene>
<dbReference type="InterPro" id="IPR037473">
    <property type="entry name" value="Lcp-like"/>
</dbReference>
<evidence type="ECO:0000313" key="3">
    <source>
        <dbReference type="Proteomes" id="UP000582646"/>
    </source>
</evidence>
<dbReference type="GO" id="GO:0016491">
    <property type="term" value="F:oxidoreductase activity"/>
    <property type="evidence" value="ECO:0007669"/>
    <property type="project" value="InterPro"/>
</dbReference>
<comment type="caution">
    <text evidence="2">The sequence shown here is derived from an EMBL/GenBank/DDBJ whole genome shotgun (WGS) entry which is preliminary data.</text>
</comment>
<evidence type="ECO:0000259" key="1">
    <source>
        <dbReference type="Pfam" id="PF09995"/>
    </source>
</evidence>
<feature type="domain" description="ER-bound oxygenase mpaB/mpaB'/Rubber oxygenase catalytic" evidence="1">
    <location>
        <begin position="119"/>
        <end position="355"/>
    </location>
</feature>
<dbReference type="Pfam" id="PF09995">
    <property type="entry name" value="MPAB_Lcp_cat"/>
    <property type="match status" value="1"/>
</dbReference>